<dbReference type="FunFam" id="1.10.10.10:FF:000001">
    <property type="entry name" value="LysR family transcriptional regulator"/>
    <property type="match status" value="1"/>
</dbReference>
<dbReference type="PANTHER" id="PTHR30537">
    <property type="entry name" value="HTH-TYPE TRANSCRIPTIONAL REGULATOR"/>
    <property type="match status" value="1"/>
</dbReference>
<gene>
    <name evidence="6" type="ORF">CFter6_1393</name>
</gene>
<reference evidence="6 7" key="1">
    <citation type="submission" date="2015-11" db="EMBL/GenBank/DDBJ databases">
        <title>Exploring the genomic traits of fungus-feeding bacterial genus Collimonas.</title>
        <authorList>
            <person name="Song C."/>
            <person name="Schmidt R."/>
            <person name="de Jager V."/>
            <person name="Krzyzanowska D."/>
            <person name="Jongedijk E."/>
            <person name="Cankar K."/>
            <person name="Beekwilder J."/>
            <person name="van Veen A."/>
            <person name="de Boer W."/>
            <person name="van Veen J.A."/>
            <person name="Garbeva P."/>
        </authorList>
    </citation>
    <scope>NUCLEOTIDE SEQUENCE [LARGE SCALE GENOMIC DNA]</scope>
    <source>
        <strain evidence="6 7">Ter6</strain>
    </source>
</reference>
<dbReference type="GO" id="GO:0043565">
    <property type="term" value="F:sequence-specific DNA binding"/>
    <property type="evidence" value="ECO:0007669"/>
    <property type="project" value="TreeGrafter"/>
</dbReference>
<dbReference type="AlphaFoldDB" id="A0A127P8N2"/>
<evidence type="ECO:0000313" key="7">
    <source>
        <dbReference type="Proteomes" id="UP000072421"/>
    </source>
</evidence>
<feature type="domain" description="HTH lysR-type" evidence="5">
    <location>
        <begin position="5"/>
        <end position="62"/>
    </location>
</feature>
<dbReference type="InterPro" id="IPR036390">
    <property type="entry name" value="WH_DNA-bd_sf"/>
</dbReference>
<dbReference type="GO" id="GO:0003700">
    <property type="term" value="F:DNA-binding transcription factor activity"/>
    <property type="evidence" value="ECO:0007669"/>
    <property type="project" value="InterPro"/>
</dbReference>
<name>A0A127P8N2_9BURK</name>
<dbReference type="PROSITE" id="PS50931">
    <property type="entry name" value="HTH_LYSR"/>
    <property type="match status" value="1"/>
</dbReference>
<dbReference type="InterPro" id="IPR005119">
    <property type="entry name" value="LysR_subst-bd"/>
</dbReference>
<evidence type="ECO:0000256" key="3">
    <source>
        <dbReference type="ARBA" id="ARBA00023125"/>
    </source>
</evidence>
<dbReference type="SUPFAM" id="SSF53850">
    <property type="entry name" value="Periplasmic binding protein-like II"/>
    <property type="match status" value="1"/>
</dbReference>
<dbReference type="SUPFAM" id="SSF46785">
    <property type="entry name" value="Winged helix' DNA-binding domain"/>
    <property type="match status" value="1"/>
</dbReference>
<dbReference type="Pfam" id="PF00126">
    <property type="entry name" value="HTH_1"/>
    <property type="match status" value="1"/>
</dbReference>
<keyword evidence="3" id="KW-0238">DNA-binding</keyword>
<dbReference type="Proteomes" id="UP000072421">
    <property type="component" value="Chromosome"/>
</dbReference>
<dbReference type="EMBL" id="CP013232">
    <property type="protein sequence ID" value="AMO94103.1"/>
    <property type="molecule type" value="Genomic_DNA"/>
</dbReference>
<keyword evidence="2" id="KW-0805">Transcription regulation</keyword>
<dbReference type="CDD" id="cd08432">
    <property type="entry name" value="PBP2_GcdR_TrpI_HvrB_AmpR_like"/>
    <property type="match status" value="1"/>
</dbReference>
<dbReference type="Gene3D" id="1.10.10.10">
    <property type="entry name" value="Winged helix-like DNA-binding domain superfamily/Winged helix DNA-binding domain"/>
    <property type="match status" value="1"/>
</dbReference>
<dbReference type="OrthoDB" id="8683153at2"/>
<sequence>MRKLPPLNALQVFETVARHQNITHAANYLCLTQGAVSRQILILEEYYGFPLFQRHARGLTLTEEGELLLPAVRESFARIEEISTRLTRQRTDLALKVPTCIMRWIYPKIMLFQAAYPDIQLQVTTALQHNVDFQRESFDAAIVYGAPTGKDTHSLLLFTEQLTPVCSPSMLKEQPDLKPEQLAQQTLLHPTRDHRDWEMWLRFAGVKGVDAASGQSFETLDLAVNAAAQGFGVAIGDCILASDDLEMQRLVKPFDCVMPGQSYYFVYPESVANQQKIAIFREWIAQHCMERAATIA</sequence>
<dbReference type="InterPro" id="IPR058163">
    <property type="entry name" value="LysR-type_TF_proteobact-type"/>
</dbReference>
<dbReference type="PRINTS" id="PR00039">
    <property type="entry name" value="HTHLYSR"/>
</dbReference>
<dbReference type="InterPro" id="IPR000847">
    <property type="entry name" value="LysR_HTH_N"/>
</dbReference>
<evidence type="ECO:0000256" key="2">
    <source>
        <dbReference type="ARBA" id="ARBA00023015"/>
    </source>
</evidence>
<comment type="similarity">
    <text evidence="1">Belongs to the LysR transcriptional regulatory family.</text>
</comment>
<keyword evidence="4" id="KW-0804">Transcription</keyword>
<dbReference type="PATRIC" id="fig|158899.10.peg.1404"/>
<evidence type="ECO:0000259" key="5">
    <source>
        <dbReference type="PROSITE" id="PS50931"/>
    </source>
</evidence>
<evidence type="ECO:0000313" key="6">
    <source>
        <dbReference type="EMBL" id="AMO94103.1"/>
    </source>
</evidence>
<evidence type="ECO:0000256" key="1">
    <source>
        <dbReference type="ARBA" id="ARBA00009437"/>
    </source>
</evidence>
<dbReference type="InterPro" id="IPR036388">
    <property type="entry name" value="WH-like_DNA-bd_sf"/>
</dbReference>
<proteinExistence type="inferred from homology"/>
<accession>A0A127P8N2</accession>
<protein>
    <submittedName>
        <fullName evidence="6">Bacterial regulatory helix-turn-helix, lysR family protein</fullName>
    </submittedName>
</protein>
<dbReference type="RefSeq" id="WP_061539245.1">
    <property type="nucleotide sequence ID" value="NZ_CP013232.1"/>
</dbReference>
<dbReference type="PANTHER" id="PTHR30537:SF26">
    <property type="entry name" value="GLYCINE CLEAVAGE SYSTEM TRANSCRIPTIONAL ACTIVATOR"/>
    <property type="match status" value="1"/>
</dbReference>
<organism evidence="6">
    <name type="scientific">Collimonas fungivorans</name>
    <dbReference type="NCBI Taxonomy" id="158899"/>
    <lineage>
        <taxon>Bacteria</taxon>
        <taxon>Pseudomonadati</taxon>
        <taxon>Pseudomonadota</taxon>
        <taxon>Betaproteobacteria</taxon>
        <taxon>Burkholderiales</taxon>
        <taxon>Oxalobacteraceae</taxon>
        <taxon>Collimonas</taxon>
    </lineage>
</organism>
<dbReference type="Gene3D" id="3.40.190.10">
    <property type="entry name" value="Periplasmic binding protein-like II"/>
    <property type="match status" value="2"/>
</dbReference>
<evidence type="ECO:0000256" key="4">
    <source>
        <dbReference type="ARBA" id="ARBA00023163"/>
    </source>
</evidence>
<dbReference type="FunFam" id="3.40.190.10:FF:000017">
    <property type="entry name" value="Glycine cleavage system transcriptional activator"/>
    <property type="match status" value="1"/>
</dbReference>
<dbReference type="Pfam" id="PF03466">
    <property type="entry name" value="LysR_substrate"/>
    <property type="match status" value="1"/>
</dbReference>
<dbReference type="GO" id="GO:0006351">
    <property type="term" value="P:DNA-templated transcription"/>
    <property type="evidence" value="ECO:0007669"/>
    <property type="project" value="TreeGrafter"/>
</dbReference>